<reference evidence="1" key="1">
    <citation type="submission" date="2014-09" db="EMBL/GenBank/DDBJ databases">
        <authorList>
            <person name="Magalhaes I.L.F."/>
            <person name="Oliveira U."/>
            <person name="Santos F.R."/>
            <person name="Vidigal T.H.D.A."/>
            <person name="Brescovit A.D."/>
            <person name="Santos A.J."/>
        </authorList>
    </citation>
    <scope>NUCLEOTIDE SEQUENCE</scope>
    <source>
        <tissue evidence="1">Shoot tissue taken approximately 20 cm above the soil surface</tissue>
    </source>
</reference>
<dbReference type="AlphaFoldDB" id="A0A0A8YQA5"/>
<accession>A0A0A8YQA5</accession>
<organism evidence="1">
    <name type="scientific">Arundo donax</name>
    <name type="common">Giant reed</name>
    <name type="synonym">Donax arundinaceus</name>
    <dbReference type="NCBI Taxonomy" id="35708"/>
    <lineage>
        <taxon>Eukaryota</taxon>
        <taxon>Viridiplantae</taxon>
        <taxon>Streptophyta</taxon>
        <taxon>Embryophyta</taxon>
        <taxon>Tracheophyta</taxon>
        <taxon>Spermatophyta</taxon>
        <taxon>Magnoliopsida</taxon>
        <taxon>Liliopsida</taxon>
        <taxon>Poales</taxon>
        <taxon>Poaceae</taxon>
        <taxon>PACMAD clade</taxon>
        <taxon>Arundinoideae</taxon>
        <taxon>Arundineae</taxon>
        <taxon>Arundo</taxon>
    </lineage>
</organism>
<evidence type="ECO:0000313" key="1">
    <source>
        <dbReference type="EMBL" id="JAD28516.1"/>
    </source>
</evidence>
<name>A0A0A8YQA5_ARUDO</name>
<dbReference type="EMBL" id="GBRH01269379">
    <property type="protein sequence ID" value="JAD28516.1"/>
    <property type="molecule type" value="Transcribed_RNA"/>
</dbReference>
<sequence length="38" mass="4699">MLGHAKLFFQLIFTDWVDRFSVFSHPPHLKTFYFFTLY</sequence>
<reference evidence="1" key="2">
    <citation type="journal article" date="2015" name="Data Brief">
        <title>Shoot transcriptome of the giant reed, Arundo donax.</title>
        <authorList>
            <person name="Barrero R.A."/>
            <person name="Guerrero F.D."/>
            <person name="Moolhuijzen P."/>
            <person name="Goolsby J.A."/>
            <person name="Tidwell J."/>
            <person name="Bellgard S.E."/>
            <person name="Bellgard M.I."/>
        </authorList>
    </citation>
    <scope>NUCLEOTIDE SEQUENCE</scope>
    <source>
        <tissue evidence="1">Shoot tissue taken approximately 20 cm above the soil surface</tissue>
    </source>
</reference>
<proteinExistence type="predicted"/>
<protein>
    <submittedName>
        <fullName evidence="1">Uncharacterized protein</fullName>
    </submittedName>
</protein>